<sequence length="299" mass="32474">MGRRVRQACRRNPRRPDETAGVEAGRAVGVSREDARDRDRLALPAEVARGVRRRWPERGNVWCESVCGEMTDLCRRQRFRPVEVMSARYGFVLSVEAAEGRRLVVKSTPDPGGGFQAVAAQQLAVLGIGPAVHEVWESETGAWTVMDQIRPGTPSIRSPLPALVAVLRPLVAGRQSNAAFPPVSAWLRDRLHHGDELDLPTGRSVATREERDHALAILDELVTDERRTLCHGDMSSGNVLSGPAGLMLIDPRAVSGDVEYDAAVLALKAGHSVAELVRLLGADVERAEAWASIAIAARV</sequence>
<accession>A0A263D2H8</accession>
<name>A0A263D2H8_9PSEU</name>
<evidence type="ECO:0000259" key="2">
    <source>
        <dbReference type="Pfam" id="PF01636"/>
    </source>
</evidence>
<keyword evidence="4" id="KW-1185">Reference proteome</keyword>
<dbReference type="InterPro" id="IPR011009">
    <property type="entry name" value="Kinase-like_dom_sf"/>
</dbReference>
<feature type="compositionally biased region" description="Basic residues" evidence="1">
    <location>
        <begin position="1"/>
        <end position="13"/>
    </location>
</feature>
<dbReference type="Proteomes" id="UP000242444">
    <property type="component" value="Unassembled WGS sequence"/>
</dbReference>
<reference evidence="3 4" key="1">
    <citation type="submission" date="2017-07" db="EMBL/GenBank/DDBJ databases">
        <title>Amycolatopsis antarcticus sp. nov., isolated from the surface of an Antarcticus brown macroalga.</title>
        <authorList>
            <person name="Wang J."/>
            <person name="Leiva S."/>
            <person name="Huang J."/>
            <person name="Huang Y."/>
        </authorList>
    </citation>
    <scope>NUCLEOTIDE SEQUENCE [LARGE SCALE GENOMIC DNA]</scope>
    <source>
        <strain evidence="3 4">AU-G6</strain>
    </source>
</reference>
<dbReference type="AlphaFoldDB" id="A0A263D2H8"/>
<protein>
    <recommendedName>
        <fullName evidence="2">Aminoglycoside phosphotransferase domain-containing protein</fullName>
    </recommendedName>
</protein>
<dbReference type="SUPFAM" id="SSF56112">
    <property type="entry name" value="Protein kinase-like (PK-like)"/>
    <property type="match status" value="1"/>
</dbReference>
<proteinExistence type="predicted"/>
<dbReference type="OrthoDB" id="3287855at2"/>
<dbReference type="InterPro" id="IPR002575">
    <property type="entry name" value="Aminoglycoside_PTrfase"/>
</dbReference>
<evidence type="ECO:0000256" key="1">
    <source>
        <dbReference type="SAM" id="MobiDB-lite"/>
    </source>
</evidence>
<organism evidence="3 4">
    <name type="scientific">Amycolatopsis antarctica</name>
    <dbReference type="NCBI Taxonomy" id="1854586"/>
    <lineage>
        <taxon>Bacteria</taxon>
        <taxon>Bacillati</taxon>
        <taxon>Actinomycetota</taxon>
        <taxon>Actinomycetes</taxon>
        <taxon>Pseudonocardiales</taxon>
        <taxon>Pseudonocardiaceae</taxon>
        <taxon>Amycolatopsis</taxon>
    </lineage>
</organism>
<dbReference type="InParanoid" id="A0A263D2H8"/>
<dbReference type="Gene3D" id="1.10.510.10">
    <property type="entry name" value="Transferase(Phosphotransferase) domain 1"/>
    <property type="match status" value="1"/>
</dbReference>
<feature type="domain" description="Aminoglycoside phosphotransferase" evidence="2">
    <location>
        <begin position="183"/>
        <end position="270"/>
    </location>
</feature>
<comment type="caution">
    <text evidence="3">The sequence shown here is derived from an EMBL/GenBank/DDBJ whole genome shotgun (WGS) entry which is preliminary data.</text>
</comment>
<feature type="region of interest" description="Disordered" evidence="1">
    <location>
        <begin position="1"/>
        <end position="29"/>
    </location>
</feature>
<dbReference type="Pfam" id="PF01636">
    <property type="entry name" value="APH"/>
    <property type="match status" value="1"/>
</dbReference>
<evidence type="ECO:0000313" key="4">
    <source>
        <dbReference type="Proteomes" id="UP000242444"/>
    </source>
</evidence>
<evidence type="ECO:0000313" key="3">
    <source>
        <dbReference type="EMBL" id="OZM72663.1"/>
    </source>
</evidence>
<gene>
    <name evidence="3" type="ORF">CFN78_13600</name>
</gene>
<dbReference type="EMBL" id="NKYE01000007">
    <property type="protein sequence ID" value="OZM72663.1"/>
    <property type="molecule type" value="Genomic_DNA"/>
</dbReference>